<sequence>MPFGSVMRRVNIPVYMIHNSLDPEDYLFLFDFEVFTDRAGRGFLTRPRLMIWAGRDDFDRHRFARQFREVFVTEFDKMRAELRKARRWKLDSNWLAPVALLAYWILYLALSPISNRRIARRELKLENEIEETQGKVDHLLSVAEVRLHAELFAHARRSTDGAGGDHVDREAWPLPAYVGEHIYDEKSGAWW</sequence>
<name>A0A2R8AEE5_9RHOB</name>
<dbReference type="Proteomes" id="UP000244932">
    <property type="component" value="Unassembled WGS sequence"/>
</dbReference>
<keyword evidence="3" id="KW-1185">Reference proteome</keyword>
<evidence type="ECO:0000313" key="2">
    <source>
        <dbReference type="EMBL" id="SPF30641.1"/>
    </source>
</evidence>
<dbReference type="AlphaFoldDB" id="A0A2R8AEE5"/>
<keyword evidence="1" id="KW-0812">Transmembrane</keyword>
<keyword evidence="1" id="KW-1133">Transmembrane helix</keyword>
<keyword evidence="1" id="KW-0472">Membrane</keyword>
<proteinExistence type="predicted"/>
<evidence type="ECO:0000256" key="1">
    <source>
        <dbReference type="SAM" id="Phobius"/>
    </source>
</evidence>
<evidence type="ECO:0000313" key="3">
    <source>
        <dbReference type="Proteomes" id="UP000244932"/>
    </source>
</evidence>
<gene>
    <name evidence="2" type="ORF">POI8812_02981</name>
</gene>
<accession>A0A2R8AEE5</accession>
<organism evidence="2 3">
    <name type="scientific">Pontivivens insulae</name>
    <dbReference type="NCBI Taxonomy" id="1639689"/>
    <lineage>
        <taxon>Bacteria</taxon>
        <taxon>Pseudomonadati</taxon>
        <taxon>Pseudomonadota</taxon>
        <taxon>Alphaproteobacteria</taxon>
        <taxon>Rhodobacterales</taxon>
        <taxon>Paracoccaceae</taxon>
        <taxon>Pontivivens</taxon>
    </lineage>
</organism>
<reference evidence="2 3" key="1">
    <citation type="submission" date="2018-03" db="EMBL/GenBank/DDBJ databases">
        <authorList>
            <person name="Keele B.F."/>
        </authorList>
    </citation>
    <scope>NUCLEOTIDE SEQUENCE [LARGE SCALE GENOMIC DNA]</scope>
    <source>
        <strain evidence="2 3">CeCT 8812</strain>
    </source>
</reference>
<feature type="transmembrane region" description="Helical" evidence="1">
    <location>
        <begin position="94"/>
        <end position="114"/>
    </location>
</feature>
<protein>
    <submittedName>
        <fullName evidence="2">Uncharacterized protein</fullName>
    </submittedName>
</protein>
<dbReference type="EMBL" id="OMKW01000004">
    <property type="protein sequence ID" value="SPF30641.1"/>
    <property type="molecule type" value="Genomic_DNA"/>
</dbReference>